<dbReference type="EMBL" id="BARV01020041">
    <property type="protein sequence ID" value="GAI22886.1"/>
    <property type="molecule type" value="Genomic_DNA"/>
</dbReference>
<comment type="caution">
    <text evidence="1">The sequence shown here is derived from an EMBL/GenBank/DDBJ whole genome shotgun (WGS) entry which is preliminary data.</text>
</comment>
<evidence type="ECO:0000313" key="1">
    <source>
        <dbReference type="EMBL" id="GAI22886.1"/>
    </source>
</evidence>
<evidence type="ECO:0008006" key="2">
    <source>
        <dbReference type="Google" id="ProtNLM"/>
    </source>
</evidence>
<organism evidence="1">
    <name type="scientific">marine sediment metagenome</name>
    <dbReference type="NCBI Taxonomy" id="412755"/>
    <lineage>
        <taxon>unclassified sequences</taxon>
        <taxon>metagenomes</taxon>
        <taxon>ecological metagenomes</taxon>
    </lineage>
</organism>
<dbReference type="AlphaFoldDB" id="X1MXW9"/>
<proteinExistence type="predicted"/>
<accession>X1MXW9</accession>
<protein>
    <recommendedName>
        <fullName evidence="2">MSP domain-containing protein</fullName>
    </recommendedName>
</protein>
<sequence>MKRNILLIVLVGGTIFSPLFFAQAAVGISPVTFELTGSPGDVIINQLKVYNPSSDTIIGIKMEVEDIAPTGETGHVTVEPAETETYSLARWVKTEPEEFTLNPREEKFVTFTI</sequence>
<feature type="non-terminal residue" evidence="1">
    <location>
        <position position="113"/>
    </location>
</feature>
<name>X1MXW9_9ZZZZ</name>
<reference evidence="1" key="1">
    <citation type="journal article" date="2014" name="Front. Microbiol.">
        <title>High frequency of phylogenetically diverse reductive dehalogenase-homologous genes in deep subseafloor sedimentary metagenomes.</title>
        <authorList>
            <person name="Kawai M."/>
            <person name="Futagami T."/>
            <person name="Toyoda A."/>
            <person name="Takaki Y."/>
            <person name="Nishi S."/>
            <person name="Hori S."/>
            <person name="Arai W."/>
            <person name="Tsubouchi T."/>
            <person name="Morono Y."/>
            <person name="Uchiyama I."/>
            <person name="Ito T."/>
            <person name="Fujiyama A."/>
            <person name="Inagaki F."/>
            <person name="Takami H."/>
        </authorList>
    </citation>
    <scope>NUCLEOTIDE SEQUENCE</scope>
    <source>
        <strain evidence="1">Expedition CK06-06</strain>
    </source>
</reference>
<gene>
    <name evidence="1" type="ORF">S06H3_33560</name>
</gene>